<feature type="binding site" evidence="2">
    <location>
        <position position="111"/>
    </location>
    <ligand>
        <name>substrate</name>
    </ligand>
</feature>
<dbReference type="Gene3D" id="3.20.20.100">
    <property type="entry name" value="NADP-dependent oxidoreductase domain"/>
    <property type="match status" value="1"/>
</dbReference>
<dbReference type="RefSeq" id="WP_057896576.1">
    <property type="nucleotide sequence ID" value="NZ_AZEH01000039.1"/>
</dbReference>
<dbReference type="Proteomes" id="UP000051686">
    <property type="component" value="Unassembled WGS sequence"/>
</dbReference>
<keyword evidence="6" id="KW-1185">Reference proteome</keyword>
<evidence type="ECO:0000256" key="2">
    <source>
        <dbReference type="PIRSR" id="PIRSR000097-2"/>
    </source>
</evidence>
<proteinExistence type="predicted"/>
<dbReference type="GO" id="GO:0016491">
    <property type="term" value="F:oxidoreductase activity"/>
    <property type="evidence" value="ECO:0007669"/>
    <property type="project" value="InterPro"/>
</dbReference>
<dbReference type="PIRSF" id="PIRSF000097">
    <property type="entry name" value="AKR"/>
    <property type="match status" value="1"/>
</dbReference>
<dbReference type="InterPro" id="IPR023210">
    <property type="entry name" value="NADP_OxRdtase_dom"/>
</dbReference>
<feature type="domain" description="NADP-dependent oxidoreductase" evidence="4">
    <location>
        <begin position="13"/>
        <end position="268"/>
    </location>
</feature>
<evidence type="ECO:0000313" key="6">
    <source>
        <dbReference type="Proteomes" id="UP000051686"/>
    </source>
</evidence>
<dbReference type="InterPro" id="IPR020471">
    <property type="entry name" value="AKR"/>
</dbReference>
<name>A0A0R1MJG1_9LACO</name>
<evidence type="ECO:0000256" key="1">
    <source>
        <dbReference type="PIRSR" id="PIRSR000097-1"/>
    </source>
</evidence>
<evidence type="ECO:0000313" key="5">
    <source>
        <dbReference type="EMBL" id="KRL04619.1"/>
    </source>
</evidence>
<dbReference type="PRINTS" id="PR00069">
    <property type="entry name" value="ALDKETRDTASE"/>
</dbReference>
<sequence>MKKIKLAGRKVSAIGIGTWHMGDNPAEEQSEIAAIRAGIDAGADVIDTAEMYGNGKSESLLKKALLTYDRDKLFLISKVLPNNASVERMEHSLDASLDRLGTAYLDLYLYHWRGKFPLSETVNELQRLVEKGKIRSWGVSNFDTSDMKELWSLPNGNMVAANEDLYNLGNRGIDYDLVKWQQAHEIPLIAYSPLGGYRTSDSQMIKDTKVRKIAEKYQVSVQQVLLAWTIRNKTTIAIPQTSNPAHMKANIEAGNLELTEEDLQLLEQAFPEPKVKEPLAIR</sequence>
<dbReference type="OrthoDB" id="9773828at2"/>
<accession>A0A0R1MJG1</accession>
<reference evidence="5 6" key="1">
    <citation type="journal article" date="2015" name="Genome Announc.">
        <title>Expanding the biotechnology potential of lactobacilli through comparative genomics of 213 strains and associated genera.</title>
        <authorList>
            <person name="Sun Z."/>
            <person name="Harris H.M."/>
            <person name="McCann A."/>
            <person name="Guo C."/>
            <person name="Argimon S."/>
            <person name="Zhang W."/>
            <person name="Yang X."/>
            <person name="Jeffery I.B."/>
            <person name="Cooney J.C."/>
            <person name="Kagawa T.F."/>
            <person name="Liu W."/>
            <person name="Song Y."/>
            <person name="Salvetti E."/>
            <person name="Wrobel A."/>
            <person name="Rasinkangas P."/>
            <person name="Parkhill J."/>
            <person name="Rea M.C."/>
            <person name="O'Sullivan O."/>
            <person name="Ritari J."/>
            <person name="Douillard F.P."/>
            <person name="Paul Ross R."/>
            <person name="Yang R."/>
            <person name="Briner A.E."/>
            <person name="Felis G.E."/>
            <person name="de Vos W.M."/>
            <person name="Barrangou R."/>
            <person name="Klaenhammer T.R."/>
            <person name="Caufield P.W."/>
            <person name="Cui Y."/>
            <person name="Zhang H."/>
            <person name="O'Toole P.W."/>
        </authorList>
    </citation>
    <scope>NUCLEOTIDE SEQUENCE [LARGE SCALE GENOMIC DNA]</scope>
    <source>
        <strain evidence="5 6">DSM 19972</strain>
    </source>
</reference>
<dbReference type="CDD" id="cd19138">
    <property type="entry name" value="AKR_YeaE"/>
    <property type="match status" value="1"/>
</dbReference>
<dbReference type="PANTHER" id="PTHR43638:SF3">
    <property type="entry name" value="ALDEHYDE REDUCTASE"/>
    <property type="match status" value="1"/>
</dbReference>
<organism evidence="5 6">
    <name type="scientific">Liquorilactobacillus oeni DSM 19972</name>
    <dbReference type="NCBI Taxonomy" id="1423777"/>
    <lineage>
        <taxon>Bacteria</taxon>
        <taxon>Bacillati</taxon>
        <taxon>Bacillota</taxon>
        <taxon>Bacilli</taxon>
        <taxon>Lactobacillales</taxon>
        <taxon>Lactobacillaceae</taxon>
        <taxon>Liquorilactobacillus</taxon>
    </lineage>
</organism>
<gene>
    <name evidence="5" type="ORF">FD46_GL001752</name>
</gene>
<evidence type="ECO:0000259" key="4">
    <source>
        <dbReference type="Pfam" id="PF00248"/>
    </source>
</evidence>
<dbReference type="PANTHER" id="PTHR43638">
    <property type="entry name" value="OXIDOREDUCTASE, ALDO/KETO REDUCTASE FAMILY PROTEIN"/>
    <property type="match status" value="1"/>
</dbReference>
<dbReference type="PATRIC" id="fig|1423777.3.peg.1806"/>
<protein>
    <submittedName>
        <fullName evidence="5">Aldo keto reductase family oxidoreductase</fullName>
    </submittedName>
</protein>
<dbReference type="Pfam" id="PF00248">
    <property type="entry name" value="Aldo_ket_red"/>
    <property type="match status" value="1"/>
</dbReference>
<dbReference type="AlphaFoldDB" id="A0A0R1MJG1"/>
<feature type="site" description="Lowers pKa of active site Tyr" evidence="3">
    <location>
        <position position="78"/>
    </location>
</feature>
<dbReference type="STRING" id="1423777.FD46_GL001752"/>
<dbReference type="SUPFAM" id="SSF51430">
    <property type="entry name" value="NAD(P)-linked oxidoreductase"/>
    <property type="match status" value="1"/>
</dbReference>
<dbReference type="InterPro" id="IPR036812">
    <property type="entry name" value="NAD(P)_OxRdtase_dom_sf"/>
</dbReference>
<comment type="caution">
    <text evidence="5">The sequence shown here is derived from an EMBL/GenBank/DDBJ whole genome shotgun (WGS) entry which is preliminary data.</text>
</comment>
<feature type="active site" description="Proton donor" evidence="1">
    <location>
        <position position="52"/>
    </location>
</feature>
<dbReference type="EMBL" id="AZEH01000039">
    <property type="protein sequence ID" value="KRL04619.1"/>
    <property type="molecule type" value="Genomic_DNA"/>
</dbReference>
<evidence type="ECO:0000256" key="3">
    <source>
        <dbReference type="PIRSR" id="PIRSR000097-3"/>
    </source>
</evidence>